<dbReference type="EMBL" id="JBCAWK010000005">
    <property type="protein sequence ID" value="KAK8858785.1"/>
    <property type="molecule type" value="Genomic_DNA"/>
</dbReference>
<evidence type="ECO:0000256" key="2">
    <source>
        <dbReference type="SAM" id="MobiDB-lite"/>
    </source>
</evidence>
<dbReference type="GeneID" id="92180273"/>
<keyword evidence="1" id="KW-0175">Coiled coil</keyword>
<feature type="compositionally biased region" description="Basic and acidic residues" evidence="2">
    <location>
        <begin position="187"/>
        <end position="198"/>
    </location>
</feature>
<feature type="compositionally biased region" description="Basic and acidic residues" evidence="2">
    <location>
        <begin position="115"/>
        <end position="125"/>
    </location>
</feature>
<feature type="region of interest" description="Disordered" evidence="2">
    <location>
        <begin position="1"/>
        <end position="125"/>
    </location>
</feature>
<dbReference type="SUPFAM" id="SSF57959">
    <property type="entry name" value="Leucine zipper domain"/>
    <property type="match status" value="1"/>
</dbReference>
<dbReference type="InterPro" id="IPR004827">
    <property type="entry name" value="bZIP"/>
</dbReference>
<evidence type="ECO:0000313" key="4">
    <source>
        <dbReference type="EMBL" id="KAK8858785.1"/>
    </source>
</evidence>
<dbReference type="PROSITE" id="PS50217">
    <property type="entry name" value="BZIP"/>
    <property type="match status" value="1"/>
</dbReference>
<keyword evidence="5" id="KW-1185">Reference proteome</keyword>
<sequence>MPFHPAGSHSDTDGRLPTNTHRILAADGDYGSSDGHGRGHSHEHRLGRGPLGSPSSSNSSSDQFRYSGHSFTLSPEDPYGRHRHLHQSQHDPNIRPPAQLGSPSDEYRSSTTRRGRGEDTLTVRRREANRLAAQRFRSRKKGYQDSLEERVKDLEQEKDVLLRQLDELAQISKASPSLQGRPSALRLQHDDYRGEKPWGVDGVSNARQGSSSQRPMSPERREPPVDVDVRIAALESANRRLQDEVRGVTDENERLRSELRRWQDWDRQGRTEQARRKEQPDGEDLTHYPRSNLPSLDLAPLGSSAYPTPASFSTSSPHNPLTKVERSESYAQRPGQGHSLADGKSPGYHQLPPLRLPPIRTAIPSPDGHAHGPPPFPSPSFPPLRSSYDSGPGPSSSGSSNVDRKR</sequence>
<dbReference type="RefSeq" id="XP_066803626.1">
    <property type="nucleotide sequence ID" value="XM_066946125.1"/>
</dbReference>
<feature type="compositionally biased region" description="Low complexity" evidence="2">
    <location>
        <begin position="386"/>
        <end position="400"/>
    </location>
</feature>
<accession>A0AAW0YY36</accession>
<feature type="compositionally biased region" description="Pro residues" evidence="2">
    <location>
        <begin position="372"/>
        <end position="382"/>
    </location>
</feature>
<feature type="compositionally biased region" description="Basic and acidic residues" evidence="2">
    <location>
        <begin position="267"/>
        <end position="287"/>
    </location>
</feature>
<dbReference type="InterPro" id="IPR046347">
    <property type="entry name" value="bZIP_sf"/>
</dbReference>
<dbReference type="Gene3D" id="1.20.5.170">
    <property type="match status" value="1"/>
</dbReference>
<reference evidence="4 5" key="1">
    <citation type="journal article" date="2024" name="bioRxiv">
        <title>Comparative genomics of Cryptococcus and Kwoniella reveals pathogenesis evolution and contrasting karyotype dynamics via intercentromeric recombination or chromosome fusion.</title>
        <authorList>
            <person name="Coelho M.A."/>
            <person name="David-Palma M."/>
            <person name="Shea T."/>
            <person name="Bowers K."/>
            <person name="McGinley-Smith S."/>
            <person name="Mohammad A.W."/>
            <person name="Gnirke A."/>
            <person name="Yurkov A.M."/>
            <person name="Nowrousian M."/>
            <person name="Sun S."/>
            <person name="Cuomo C.A."/>
            <person name="Heitman J."/>
        </authorList>
    </citation>
    <scope>NUCLEOTIDE SEQUENCE [LARGE SCALE GENOMIC DNA]</scope>
    <source>
        <strain evidence="4 5">CBS 13917</strain>
    </source>
</reference>
<name>A0AAW0YY36_9TREE</name>
<feature type="coiled-coil region" evidence="1">
    <location>
        <begin position="231"/>
        <end position="258"/>
    </location>
</feature>
<feature type="domain" description="BZIP" evidence="3">
    <location>
        <begin position="124"/>
        <end position="170"/>
    </location>
</feature>
<dbReference type="CDD" id="cd14691">
    <property type="entry name" value="bZIP_XBP1"/>
    <property type="match status" value="1"/>
</dbReference>
<dbReference type="SMART" id="SM00338">
    <property type="entry name" value="BRLZ"/>
    <property type="match status" value="1"/>
</dbReference>
<dbReference type="AlphaFoldDB" id="A0AAW0YY36"/>
<evidence type="ECO:0000256" key="1">
    <source>
        <dbReference type="SAM" id="Coils"/>
    </source>
</evidence>
<comment type="caution">
    <text evidence="4">The sequence shown here is derived from an EMBL/GenBank/DDBJ whole genome shotgun (WGS) entry which is preliminary data.</text>
</comment>
<dbReference type="Proteomes" id="UP001388673">
    <property type="component" value="Unassembled WGS sequence"/>
</dbReference>
<organism evidence="4 5">
    <name type="scientific">Kwoniella newhampshirensis</name>
    <dbReference type="NCBI Taxonomy" id="1651941"/>
    <lineage>
        <taxon>Eukaryota</taxon>
        <taxon>Fungi</taxon>
        <taxon>Dikarya</taxon>
        <taxon>Basidiomycota</taxon>
        <taxon>Agaricomycotina</taxon>
        <taxon>Tremellomycetes</taxon>
        <taxon>Tremellales</taxon>
        <taxon>Cryptococcaceae</taxon>
        <taxon>Kwoniella</taxon>
    </lineage>
</organism>
<feature type="coiled-coil region" evidence="1">
    <location>
        <begin position="137"/>
        <end position="171"/>
    </location>
</feature>
<protein>
    <recommendedName>
        <fullName evidence="3">BZIP domain-containing protein</fullName>
    </recommendedName>
</protein>
<feature type="compositionally biased region" description="Polar residues" evidence="2">
    <location>
        <begin position="205"/>
        <end position="215"/>
    </location>
</feature>
<dbReference type="GO" id="GO:0003700">
    <property type="term" value="F:DNA-binding transcription factor activity"/>
    <property type="evidence" value="ECO:0007669"/>
    <property type="project" value="InterPro"/>
</dbReference>
<evidence type="ECO:0000259" key="3">
    <source>
        <dbReference type="PROSITE" id="PS50217"/>
    </source>
</evidence>
<feature type="compositionally biased region" description="Polar residues" evidence="2">
    <location>
        <begin position="310"/>
        <end position="319"/>
    </location>
</feature>
<feature type="compositionally biased region" description="Basic residues" evidence="2">
    <location>
        <begin position="38"/>
        <end position="47"/>
    </location>
</feature>
<feature type="compositionally biased region" description="Basic and acidic residues" evidence="2">
    <location>
        <begin position="217"/>
        <end position="227"/>
    </location>
</feature>
<dbReference type="Pfam" id="PF07716">
    <property type="entry name" value="bZIP_2"/>
    <property type="match status" value="1"/>
</dbReference>
<proteinExistence type="predicted"/>
<feature type="region of interest" description="Disordered" evidence="2">
    <location>
        <begin position="267"/>
        <end position="406"/>
    </location>
</feature>
<feature type="region of interest" description="Disordered" evidence="2">
    <location>
        <begin position="172"/>
        <end position="227"/>
    </location>
</feature>
<dbReference type="KEGG" id="kne:92180273"/>
<gene>
    <name evidence="4" type="ORF">IAR55_003015</name>
</gene>
<evidence type="ECO:0000313" key="5">
    <source>
        <dbReference type="Proteomes" id="UP001388673"/>
    </source>
</evidence>